<name>A0A917DG68_9HYPH</name>
<evidence type="ECO:0000313" key="1">
    <source>
        <dbReference type="EMBL" id="GGD34569.1"/>
    </source>
</evidence>
<accession>A0A917DG68</accession>
<comment type="caution">
    <text evidence="1">The sequence shown here is derived from an EMBL/GenBank/DDBJ whole genome shotgun (WGS) entry which is preliminary data.</text>
</comment>
<dbReference type="RefSeq" id="WP_188854428.1">
    <property type="nucleotide sequence ID" value="NZ_BMJJ01000012.1"/>
</dbReference>
<reference evidence="1" key="1">
    <citation type="journal article" date="2014" name="Int. J. Syst. Evol. Microbiol.">
        <title>Complete genome sequence of Corynebacterium casei LMG S-19264T (=DSM 44701T), isolated from a smear-ripened cheese.</title>
        <authorList>
            <consortium name="US DOE Joint Genome Institute (JGI-PGF)"/>
            <person name="Walter F."/>
            <person name="Albersmeier A."/>
            <person name="Kalinowski J."/>
            <person name="Ruckert C."/>
        </authorList>
    </citation>
    <scope>NUCLEOTIDE SEQUENCE</scope>
    <source>
        <strain evidence="1">CGMCC 1.15493</strain>
    </source>
</reference>
<gene>
    <name evidence="1" type="ORF">GCM10011335_42040</name>
</gene>
<dbReference type="Proteomes" id="UP000613160">
    <property type="component" value="Unassembled WGS sequence"/>
</dbReference>
<organism evidence="1 2">
    <name type="scientific">Aureimonas glaciei</name>
    <dbReference type="NCBI Taxonomy" id="1776957"/>
    <lineage>
        <taxon>Bacteria</taxon>
        <taxon>Pseudomonadati</taxon>
        <taxon>Pseudomonadota</taxon>
        <taxon>Alphaproteobacteria</taxon>
        <taxon>Hyphomicrobiales</taxon>
        <taxon>Aurantimonadaceae</taxon>
        <taxon>Aureimonas</taxon>
    </lineage>
</organism>
<sequence>MTVADKFSIVEAPRRFGLIDGRAHGRPSELLALVGCENVHPSELVKNVPLSLSARGEEISRRERSLVSPE</sequence>
<keyword evidence="2" id="KW-1185">Reference proteome</keyword>
<evidence type="ECO:0000313" key="2">
    <source>
        <dbReference type="Proteomes" id="UP000613160"/>
    </source>
</evidence>
<proteinExistence type="predicted"/>
<protein>
    <submittedName>
        <fullName evidence="1">Uncharacterized protein</fullName>
    </submittedName>
</protein>
<dbReference type="AlphaFoldDB" id="A0A917DG68"/>
<dbReference type="EMBL" id="BMJJ01000012">
    <property type="protein sequence ID" value="GGD34569.1"/>
    <property type="molecule type" value="Genomic_DNA"/>
</dbReference>
<reference evidence="1" key="2">
    <citation type="submission" date="2020-09" db="EMBL/GenBank/DDBJ databases">
        <authorList>
            <person name="Sun Q."/>
            <person name="Zhou Y."/>
        </authorList>
    </citation>
    <scope>NUCLEOTIDE SEQUENCE</scope>
    <source>
        <strain evidence="1">CGMCC 1.15493</strain>
    </source>
</reference>